<dbReference type="PANTHER" id="PTHR27001:SF790">
    <property type="entry name" value="PROTEIN KINASE DOMAIN-CONTAINING PROTEIN"/>
    <property type="match status" value="1"/>
</dbReference>
<reference evidence="4" key="1">
    <citation type="submission" date="2022-12" db="EMBL/GenBank/DDBJ databases">
        <title>Draft genome assemblies for two species of Escallonia (Escalloniales).</title>
        <authorList>
            <person name="Chanderbali A."/>
            <person name="Dervinis C."/>
            <person name="Anghel I."/>
            <person name="Soltis D."/>
            <person name="Soltis P."/>
            <person name="Zapata F."/>
        </authorList>
    </citation>
    <scope>NUCLEOTIDE SEQUENCE</scope>
    <source>
        <strain evidence="4">UCBG92.1500</strain>
        <tissue evidence="4">Leaf</tissue>
    </source>
</reference>
<evidence type="ECO:0000256" key="1">
    <source>
        <dbReference type="ARBA" id="ARBA00022741"/>
    </source>
</evidence>
<evidence type="ECO:0000313" key="5">
    <source>
        <dbReference type="Proteomes" id="UP001187471"/>
    </source>
</evidence>
<gene>
    <name evidence="4" type="ORF">RJ640_002588</name>
</gene>
<proteinExistence type="predicted"/>
<keyword evidence="1" id="KW-0547">Nucleotide-binding</keyword>
<dbReference type="Proteomes" id="UP001187471">
    <property type="component" value="Unassembled WGS sequence"/>
</dbReference>
<name>A0AA88RQN3_9ASTE</name>
<dbReference type="PROSITE" id="PS50011">
    <property type="entry name" value="PROTEIN_KINASE_DOM"/>
    <property type="match status" value="1"/>
</dbReference>
<feature type="non-terminal residue" evidence="4">
    <location>
        <position position="1"/>
    </location>
</feature>
<dbReference type="GO" id="GO:0005886">
    <property type="term" value="C:plasma membrane"/>
    <property type="evidence" value="ECO:0007669"/>
    <property type="project" value="TreeGrafter"/>
</dbReference>
<protein>
    <recommendedName>
        <fullName evidence="3">Protein kinase domain-containing protein</fullName>
    </recommendedName>
</protein>
<keyword evidence="2" id="KW-0067">ATP-binding</keyword>
<dbReference type="GO" id="GO:0004672">
    <property type="term" value="F:protein kinase activity"/>
    <property type="evidence" value="ECO:0007669"/>
    <property type="project" value="InterPro"/>
</dbReference>
<evidence type="ECO:0000256" key="2">
    <source>
        <dbReference type="ARBA" id="ARBA00022840"/>
    </source>
</evidence>
<dbReference type="AlphaFoldDB" id="A0AA88RQN3"/>
<feature type="domain" description="Protein kinase" evidence="3">
    <location>
        <begin position="68"/>
        <end position="354"/>
    </location>
</feature>
<evidence type="ECO:0000313" key="4">
    <source>
        <dbReference type="EMBL" id="KAK2989303.1"/>
    </source>
</evidence>
<dbReference type="Gene3D" id="3.30.200.20">
    <property type="entry name" value="Phosphorylase Kinase, domain 1"/>
    <property type="match status" value="1"/>
</dbReference>
<dbReference type="EMBL" id="JAVXUO010000760">
    <property type="protein sequence ID" value="KAK2989303.1"/>
    <property type="molecule type" value="Genomic_DNA"/>
</dbReference>
<organism evidence="4 5">
    <name type="scientific">Escallonia rubra</name>
    <dbReference type="NCBI Taxonomy" id="112253"/>
    <lineage>
        <taxon>Eukaryota</taxon>
        <taxon>Viridiplantae</taxon>
        <taxon>Streptophyta</taxon>
        <taxon>Embryophyta</taxon>
        <taxon>Tracheophyta</taxon>
        <taxon>Spermatophyta</taxon>
        <taxon>Magnoliopsida</taxon>
        <taxon>eudicotyledons</taxon>
        <taxon>Gunneridae</taxon>
        <taxon>Pentapetalae</taxon>
        <taxon>asterids</taxon>
        <taxon>campanulids</taxon>
        <taxon>Escalloniales</taxon>
        <taxon>Escalloniaceae</taxon>
        <taxon>Escallonia</taxon>
    </lineage>
</organism>
<sequence>MKKYGRYFMDNLSCGIYRMKRKGGVQRIREIKATNRGDSSHNNLVASTSEQQEVILEEPVCSICGNTRPRLEALRKFSYTDLCYSTYRFHDQNLMSQHGRKIYRGDISGQKIVVRKHTLETIEDKEFKSRVEMLGKARHENVAMLLGSCSEKYNRFLVYEYVCHDSLNTHLSSLEKSTELTWERRMKIAMGASKGLEYLHRIGIYGSVRPNNILLTHDYYVRLANFGLTTNQYEDSDYSSDSRVMKTFEYLAPEYEETEKDLSKADVFSFGVVLLELITGRKTLQETYGQSFLRWARPLLRRKKYNDLIDPAVLDSHDLHQFLWMVRLVEKCVSYDPNKRPSIAQVVTILTPSVCRTLAPASNGCTLLFPVQFEQKSPAFIGGVSHSWPSAGFGKEYDK</sequence>
<dbReference type="InterPro" id="IPR001245">
    <property type="entry name" value="Ser-Thr/Tyr_kinase_cat_dom"/>
</dbReference>
<dbReference type="InterPro" id="IPR000719">
    <property type="entry name" value="Prot_kinase_dom"/>
</dbReference>
<evidence type="ECO:0000259" key="3">
    <source>
        <dbReference type="PROSITE" id="PS50011"/>
    </source>
</evidence>
<comment type="caution">
    <text evidence="4">The sequence shown here is derived from an EMBL/GenBank/DDBJ whole genome shotgun (WGS) entry which is preliminary data.</text>
</comment>
<dbReference type="Gene3D" id="1.10.510.10">
    <property type="entry name" value="Transferase(Phosphotransferase) domain 1"/>
    <property type="match status" value="1"/>
</dbReference>
<dbReference type="PANTHER" id="PTHR27001">
    <property type="entry name" value="OS01G0253100 PROTEIN"/>
    <property type="match status" value="1"/>
</dbReference>
<accession>A0AA88RQN3</accession>
<dbReference type="InterPro" id="IPR011009">
    <property type="entry name" value="Kinase-like_dom_sf"/>
</dbReference>
<keyword evidence="5" id="KW-1185">Reference proteome</keyword>
<dbReference type="GO" id="GO:0005524">
    <property type="term" value="F:ATP binding"/>
    <property type="evidence" value="ECO:0007669"/>
    <property type="project" value="UniProtKB-KW"/>
</dbReference>
<dbReference type="Pfam" id="PF07714">
    <property type="entry name" value="PK_Tyr_Ser-Thr"/>
    <property type="match status" value="1"/>
</dbReference>
<dbReference type="SUPFAM" id="SSF56112">
    <property type="entry name" value="Protein kinase-like (PK-like)"/>
    <property type="match status" value="1"/>
</dbReference>